<evidence type="ECO:0000256" key="1">
    <source>
        <dbReference type="ARBA" id="ARBA00006226"/>
    </source>
</evidence>
<dbReference type="Gene3D" id="3.30.2310.20">
    <property type="entry name" value="RelE-like"/>
    <property type="match status" value="1"/>
</dbReference>
<dbReference type="InterPro" id="IPR007712">
    <property type="entry name" value="RelE/ParE_toxin"/>
</dbReference>
<evidence type="ECO:0000313" key="4">
    <source>
        <dbReference type="Proteomes" id="UP001446205"/>
    </source>
</evidence>
<dbReference type="EMBL" id="JBBPCO010000003">
    <property type="protein sequence ID" value="MEK8088991.1"/>
    <property type="molecule type" value="Genomic_DNA"/>
</dbReference>
<name>A0ABU9D6N2_9PROT</name>
<dbReference type="PANTHER" id="PTHR33755:SF6">
    <property type="entry name" value="PLASMID STABILIZATION SYSTEM PROTEIN"/>
    <property type="match status" value="1"/>
</dbReference>
<reference evidence="3 4" key="1">
    <citation type="submission" date="2024-04" db="EMBL/GenBank/DDBJ databases">
        <authorList>
            <person name="Abashina T."/>
            <person name="Shaikin A."/>
        </authorList>
    </citation>
    <scope>NUCLEOTIDE SEQUENCE [LARGE SCALE GENOMIC DNA]</scope>
    <source>
        <strain evidence="3 4">AAFK</strain>
    </source>
</reference>
<protein>
    <submittedName>
        <fullName evidence="3">Type II toxin-antitoxin system RelE/ParE family toxin</fullName>
    </submittedName>
</protein>
<comment type="caution">
    <text evidence="3">The sequence shown here is derived from an EMBL/GenBank/DDBJ whole genome shotgun (WGS) entry which is preliminary data.</text>
</comment>
<comment type="similarity">
    <text evidence="1">Belongs to the RelE toxin family.</text>
</comment>
<sequence>MKVRWTVAAKQDRADIVAYIAEGNPAAAIRMDLLISGAVTKLADFPLSGRTGEIPGTRELIPHENYRLVYEINGQTVWVLALVHTARQWPPARSLY</sequence>
<dbReference type="Pfam" id="PF05016">
    <property type="entry name" value="ParE_toxin"/>
    <property type="match status" value="1"/>
</dbReference>
<dbReference type="InterPro" id="IPR051803">
    <property type="entry name" value="TA_system_RelE-like_toxin"/>
</dbReference>
<evidence type="ECO:0000256" key="2">
    <source>
        <dbReference type="ARBA" id="ARBA00022649"/>
    </source>
</evidence>
<proteinExistence type="inferred from homology"/>
<accession>A0ABU9D6N2</accession>
<gene>
    <name evidence="3" type="ORF">WOB96_04355</name>
</gene>
<organism evidence="3 4">
    <name type="scientific">Thermithiobacillus plumbiphilus</name>
    <dbReference type="NCBI Taxonomy" id="1729899"/>
    <lineage>
        <taxon>Bacteria</taxon>
        <taxon>Pseudomonadati</taxon>
        <taxon>Pseudomonadota</taxon>
        <taxon>Acidithiobacillia</taxon>
        <taxon>Acidithiobacillales</taxon>
        <taxon>Thermithiobacillaceae</taxon>
        <taxon>Thermithiobacillus</taxon>
    </lineage>
</organism>
<keyword evidence="2" id="KW-1277">Toxin-antitoxin system</keyword>
<evidence type="ECO:0000313" key="3">
    <source>
        <dbReference type="EMBL" id="MEK8088991.1"/>
    </source>
</evidence>
<dbReference type="RefSeq" id="WP_341370057.1">
    <property type="nucleotide sequence ID" value="NZ_JBBPCO010000003.1"/>
</dbReference>
<dbReference type="InterPro" id="IPR035093">
    <property type="entry name" value="RelE/ParE_toxin_dom_sf"/>
</dbReference>
<keyword evidence="4" id="KW-1185">Reference proteome</keyword>
<dbReference type="Proteomes" id="UP001446205">
    <property type="component" value="Unassembled WGS sequence"/>
</dbReference>
<dbReference type="NCBIfam" id="TIGR02385">
    <property type="entry name" value="RelE_StbE"/>
    <property type="match status" value="1"/>
</dbReference>
<dbReference type="PANTHER" id="PTHR33755">
    <property type="entry name" value="TOXIN PARE1-RELATED"/>
    <property type="match status" value="1"/>
</dbReference>